<sequence length="265" mass="29717">MARTRTLLAMGVTARELNRARKAGEIVRPRQGLYALPTTSPQEFHAAAHGGVPAATTAARLHGLWVLDENTIHVWMGAEGRQLAACADCCLHWSAGQPETGSLPSIPRTLLQIAQCRSEESFFAALESALRQRLLSGEDLRRLRSELPARLRWLLDFARDDADSGLESIVRHRLHRIGIDVRTQILIHETGRVDLLIGDRLLIEIDGKQNHDGRAERHKDLMRDALSAMWGYETLRFDFAMIMYDWALVEHAIVAKIAAGAHMWP</sequence>
<reference evidence="3 4" key="1">
    <citation type="submission" date="2015-02" db="EMBL/GenBank/DDBJ databases">
        <title>Draft genome sequences of ten Microbacterium spp. with emphasis on heavy metal contaminated environments.</title>
        <authorList>
            <person name="Corretto E."/>
        </authorList>
    </citation>
    <scope>NUCLEOTIDE SEQUENCE [LARGE SCALE GENOMIC DNA]</scope>
    <source>
        <strain evidence="3 4">SA35</strain>
    </source>
</reference>
<feature type="domain" description="DUF559" evidence="1">
    <location>
        <begin position="193"/>
        <end position="256"/>
    </location>
</feature>
<accession>A0A0M2HRU1</accession>
<dbReference type="Gene3D" id="3.40.960.10">
    <property type="entry name" value="VSR Endonuclease"/>
    <property type="match status" value="1"/>
</dbReference>
<dbReference type="Pfam" id="PF13338">
    <property type="entry name" value="AbiEi_4"/>
    <property type="match status" value="1"/>
</dbReference>
<dbReference type="Pfam" id="PF04480">
    <property type="entry name" value="DUF559"/>
    <property type="match status" value="1"/>
</dbReference>
<dbReference type="EMBL" id="JYJB01000003">
    <property type="protein sequence ID" value="KJL49406.1"/>
    <property type="molecule type" value="Genomic_DNA"/>
</dbReference>
<dbReference type="InterPro" id="IPR007569">
    <property type="entry name" value="DUF559"/>
</dbReference>
<evidence type="ECO:0000259" key="2">
    <source>
        <dbReference type="Pfam" id="PF13338"/>
    </source>
</evidence>
<name>A0A0M2HRU1_9MICO</name>
<evidence type="ECO:0000313" key="4">
    <source>
        <dbReference type="Proteomes" id="UP000033900"/>
    </source>
</evidence>
<dbReference type="AlphaFoldDB" id="A0A0M2HRU1"/>
<evidence type="ECO:0000259" key="1">
    <source>
        <dbReference type="Pfam" id="PF04480"/>
    </source>
</evidence>
<dbReference type="STRING" id="273678.RS84_00116"/>
<dbReference type="PATRIC" id="fig|273678.4.peg.109"/>
<protein>
    <submittedName>
        <fullName evidence="3">Uncharacterized protein</fullName>
    </submittedName>
</protein>
<feature type="domain" description="AbiEi antitoxin N-terminal" evidence="2">
    <location>
        <begin position="2"/>
        <end position="37"/>
    </location>
</feature>
<organism evidence="3 4">
    <name type="scientific">Microbacterium hydrocarbonoxydans</name>
    <dbReference type="NCBI Taxonomy" id="273678"/>
    <lineage>
        <taxon>Bacteria</taxon>
        <taxon>Bacillati</taxon>
        <taxon>Actinomycetota</taxon>
        <taxon>Actinomycetes</taxon>
        <taxon>Micrococcales</taxon>
        <taxon>Microbacteriaceae</taxon>
        <taxon>Microbacterium</taxon>
    </lineage>
</organism>
<proteinExistence type="predicted"/>
<comment type="caution">
    <text evidence="3">The sequence shown here is derived from an EMBL/GenBank/DDBJ whole genome shotgun (WGS) entry which is preliminary data.</text>
</comment>
<dbReference type="Proteomes" id="UP000033900">
    <property type="component" value="Unassembled WGS sequence"/>
</dbReference>
<keyword evidence="4" id="KW-1185">Reference proteome</keyword>
<dbReference type="InterPro" id="IPR025159">
    <property type="entry name" value="AbiEi_N"/>
</dbReference>
<gene>
    <name evidence="3" type="ORF">RS84_00116</name>
</gene>
<evidence type="ECO:0000313" key="3">
    <source>
        <dbReference type="EMBL" id="KJL49406.1"/>
    </source>
</evidence>